<accession>A0ABR7SZG6</accession>
<feature type="non-terminal residue" evidence="2">
    <location>
        <position position="265"/>
    </location>
</feature>
<comment type="caution">
    <text evidence="2">The sequence shown here is derived from an EMBL/GenBank/DDBJ whole genome shotgun (WGS) entry which is preliminary data.</text>
</comment>
<dbReference type="Gene3D" id="2.60.40.3440">
    <property type="match status" value="1"/>
</dbReference>
<name>A0ABR7SZG6_9ACTN</name>
<dbReference type="RefSeq" id="WP_187820061.1">
    <property type="nucleotide sequence ID" value="NZ_JACTVJ010000058.1"/>
</dbReference>
<feature type="region of interest" description="Disordered" evidence="1">
    <location>
        <begin position="220"/>
        <end position="247"/>
    </location>
</feature>
<protein>
    <submittedName>
        <fullName evidence="2">Ig-like domain-containing protein</fullName>
    </submittedName>
</protein>
<evidence type="ECO:0000313" key="3">
    <source>
        <dbReference type="Proteomes" id="UP000642284"/>
    </source>
</evidence>
<reference evidence="2 3" key="1">
    <citation type="submission" date="2020-08" db="EMBL/GenBank/DDBJ databases">
        <title>Genemic of Streptomyces polyaspartic.</title>
        <authorList>
            <person name="Liu W."/>
        </authorList>
    </citation>
    <scope>NUCLEOTIDE SEQUENCE [LARGE SCALE GENOMIC DNA]</scope>
    <source>
        <strain evidence="2 3">TRM66268-LWL</strain>
    </source>
</reference>
<evidence type="ECO:0000256" key="1">
    <source>
        <dbReference type="SAM" id="MobiDB-lite"/>
    </source>
</evidence>
<dbReference type="Proteomes" id="UP000642284">
    <property type="component" value="Unassembled WGS sequence"/>
</dbReference>
<organism evidence="2 3">
    <name type="scientific">Streptomyces polyasparticus</name>
    <dbReference type="NCBI Taxonomy" id="2767826"/>
    <lineage>
        <taxon>Bacteria</taxon>
        <taxon>Bacillati</taxon>
        <taxon>Actinomycetota</taxon>
        <taxon>Actinomycetes</taxon>
        <taxon>Kitasatosporales</taxon>
        <taxon>Streptomycetaceae</taxon>
        <taxon>Streptomyces</taxon>
    </lineage>
</organism>
<dbReference type="EMBL" id="JACTVJ010000058">
    <property type="protein sequence ID" value="MBC9719663.1"/>
    <property type="molecule type" value="Genomic_DNA"/>
</dbReference>
<sequence length="265" mass="26850">MPSTFTMNGFLTSGNLGDTVYVKRVIPGGSTVTVGSGPHRDDQSFSISVNLGSQWTNTSAYFYVQGSLGQTSSVLLYAPSTAPVARADSASTEQGTAVEIPVLANDSGTGLSLVSVTDPANGGAEIKDGKVLYTPDDGFVGADSFEYTVRNSAGITARGNVSVTVTDPTTSVSELKMSSGDGQEASAGSEFADPLVTQALKDSSGVHGAKVTYQITDDGGTGSTFVDGGTSVDKSTDSQGYSSVKVKAGSKAGSVQVRATANGHS</sequence>
<dbReference type="Pfam" id="PF17963">
    <property type="entry name" value="Big_9"/>
    <property type="match status" value="1"/>
</dbReference>
<proteinExistence type="predicted"/>
<gene>
    <name evidence="2" type="ORF">H9Y04_45105</name>
</gene>
<evidence type="ECO:0000313" key="2">
    <source>
        <dbReference type="EMBL" id="MBC9719663.1"/>
    </source>
</evidence>
<keyword evidence="3" id="KW-1185">Reference proteome</keyword>